<sequence length="200" mass="22403">MKVPYVCCSKKFEEHYTNQSGSRIPHYEGISFQRGYGLGCVFRRLFRAALPFLVRGGKVVGKEAPVTGTKVINDVFFGKDLQTATKSRSKEAGKSWARKVDMKIKLIRSKPEFCLQGNAGYKIVLEKLNLLVRKVRVSPSVILGHAKDLENGTAKYPLNRVLCKVYSVPQGSMSFVQDNIFVGQMPKRNIVGCIDNDAFH</sequence>
<organism evidence="1 2">
    <name type="scientific">Caerostris darwini</name>
    <dbReference type="NCBI Taxonomy" id="1538125"/>
    <lineage>
        <taxon>Eukaryota</taxon>
        <taxon>Metazoa</taxon>
        <taxon>Ecdysozoa</taxon>
        <taxon>Arthropoda</taxon>
        <taxon>Chelicerata</taxon>
        <taxon>Arachnida</taxon>
        <taxon>Araneae</taxon>
        <taxon>Araneomorphae</taxon>
        <taxon>Entelegynae</taxon>
        <taxon>Araneoidea</taxon>
        <taxon>Araneidae</taxon>
        <taxon>Caerostris</taxon>
    </lineage>
</organism>
<reference evidence="1 2" key="1">
    <citation type="submission" date="2021-06" db="EMBL/GenBank/DDBJ databases">
        <title>Caerostris darwini draft genome.</title>
        <authorList>
            <person name="Kono N."/>
            <person name="Arakawa K."/>
        </authorList>
    </citation>
    <scope>NUCLEOTIDE SEQUENCE [LARGE SCALE GENOMIC DNA]</scope>
</reference>
<comment type="caution">
    <text evidence="1">The sequence shown here is derived from an EMBL/GenBank/DDBJ whole genome shotgun (WGS) entry which is preliminary data.</text>
</comment>
<evidence type="ECO:0000313" key="2">
    <source>
        <dbReference type="Proteomes" id="UP001054837"/>
    </source>
</evidence>
<feature type="non-terminal residue" evidence="1">
    <location>
        <position position="200"/>
    </location>
</feature>
<gene>
    <name evidence="1" type="primary">F54H12.2_24</name>
    <name evidence="1" type="ORF">CDAR_89051</name>
</gene>
<dbReference type="Proteomes" id="UP001054837">
    <property type="component" value="Unassembled WGS sequence"/>
</dbReference>
<keyword evidence="2" id="KW-1185">Reference proteome</keyword>
<evidence type="ECO:0000313" key="1">
    <source>
        <dbReference type="EMBL" id="GIY20276.1"/>
    </source>
</evidence>
<name>A0AAV4RIX9_9ARAC</name>
<accession>A0AAV4RIX9</accession>
<dbReference type="EMBL" id="BPLQ01006142">
    <property type="protein sequence ID" value="GIY20276.1"/>
    <property type="molecule type" value="Genomic_DNA"/>
</dbReference>
<protein>
    <submittedName>
        <fullName evidence="1">Uncharacterized protein F54H12.2</fullName>
    </submittedName>
</protein>
<proteinExistence type="predicted"/>
<dbReference type="AlphaFoldDB" id="A0AAV4RIX9"/>